<dbReference type="SUPFAM" id="SSF51905">
    <property type="entry name" value="FAD/NAD(P)-binding domain"/>
    <property type="match status" value="1"/>
</dbReference>
<accession>A0ABR0M728</accession>
<organism evidence="9 10">
    <name type="scientific">Cryomyces antarcticus</name>
    <dbReference type="NCBI Taxonomy" id="329879"/>
    <lineage>
        <taxon>Eukaryota</taxon>
        <taxon>Fungi</taxon>
        <taxon>Dikarya</taxon>
        <taxon>Ascomycota</taxon>
        <taxon>Pezizomycotina</taxon>
        <taxon>Dothideomycetes</taxon>
        <taxon>Dothideomycetes incertae sedis</taxon>
        <taxon>Cryomyces</taxon>
    </lineage>
</organism>
<keyword evidence="5" id="KW-0274">FAD</keyword>
<dbReference type="Proteomes" id="UP001357485">
    <property type="component" value="Unassembled WGS sequence"/>
</dbReference>
<dbReference type="InterPro" id="IPR010795">
    <property type="entry name" value="Prenylcys_lyase"/>
</dbReference>
<feature type="domain" description="Prenylcysteine lyase" evidence="8">
    <location>
        <begin position="43"/>
        <end position="419"/>
    </location>
</feature>
<evidence type="ECO:0000259" key="8">
    <source>
        <dbReference type="Pfam" id="PF07156"/>
    </source>
</evidence>
<evidence type="ECO:0000256" key="1">
    <source>
        <dbReference type="ARBA" id="ARBA00001974"/>
    </source>
</evidence>
<comment type="cofactor">
    <cofactor evidence="1">
        <name>FAD</name>
        <dbReference type="ChEBI" id="CHEBI:57692"/>
    </cofactor>
</comment>
<dbReference type="EMBL" id="JAVRRA010000889">
    <property type="protein sequence ID" value="KAK5283362.1"/>
    <property type="molecule type" value="Genomic_DNA"/>
</dbReference>
<comment type="similarity">
    <text evidence="2">Belongs to the prenylcysteine oxidase family.</text>
</comment>
<keyword evidence="4" id="KW-0732">Signal</keyword>
<reference evidence="9 10" key="1">
    <citation type="submission" date="2023-08" db="EMBL/GenBank/DDBJ databases">
        <title>Black Yeasts Isolated from many extreme environments.</title>
        <authorList>
            <person name="Coleine C."/>
            <person name="Stajich J.E."/>
            <person name="Selbmann L."/>
        </authorList>
    </citation>
    <scope>NUCLEOTIDE SEQUENCE [LARGE SCALE GENOMIC DNA]</scope>
    <source>
        <strain evidence="9 10">CCFEE 536</strain>
    </source>
</reference>
<evidence type="ECO:0000313" key="9">
    <source>
        <dbReference type="EMBL" id="KAK5283362.1"/>
    </source>
</evidence>
<name>A0ABR0M728_9PEZI</name>
<dbReference type="PIRSF" id="PIRSF036292">
    <property type="entry name" value="Prenylcysteine_oxidase"/>
    <property type="match status" value="1"/>
</dbReference>
<keyword evidence="10" id="KW-1185">Reference proteome</keyword>
<evidence type="ECO:0000256" key="6">
    <source>
        <dbReference type="ARBA" id="ARBA00023002"/>
    </source>
</evidence>
<evidence type="ECO:0000256" key="7">
    <source>
        <dbReference type="ARBA" id="ARBA00023180"/>
    </source>
</evidence>
<keyword evidence="7" id="KW-0325">Glycoprotein</keyword>
<dbReference type="InterPro" id="IPR036188">
    <property type="entry name" value="FAD/NAD-bd_sf"/>
</dbReference>
<keyword evidence="3" id="KW-0285">Flavoprotein</keyword>
<comment type="caution">
    <text evidence="9">The sequence shown here is derived from an EMBL/GenBank/DDBJ whole genome shotgun (WGS) entry which is preliminary data.</text>
</comment>
<dbReference type="InterPro" id="IPR017046">
    <property type="entry name" value="Prenylcysteine_Oxase1"/>
</dbReference>
<keyword evidence="6" id="KW-0560">Oxidoreductase</keyword>
<dbReference type="PANTHER" id="PTHR15944:SF0">
    <property type="entry name" value="PRENYLCYSTEINE LYASE DOMAIN-CONTAINING PROTEIN"/>
    <property type="match status" value="1"/>
</dbReference>
<evidence type="ECO:0000256" key="4">
    <source>
        <dbReference type="ARBA" id="ARBA00022729"/>
    </source>
</evidence>
<protein>
    <recommendedName>
        <fullName evidence="8">Prenylcysteine lyase domain-containing protein</fullName>
    </recommendedName>
</protein>
<evidence type="ECO:0000313" key="10">
    <source>
        <dbReference type="Proteomes" id="UP001357485"/>
    </source>
</evidence>
<proteinExistence type="inferred from homology"/>
<sequence>NRNLVNAAKVFNLTTSGMRDTAPQTDGPKLGVWNGEEFVITQTASSNWWNTAKLLWRYGWAPVRTMNLVKSTTAKFFKMYDAPVFPWKSLSQTAYDLGLTAVTAATGEQYLQENGIGKLFADEIIQASTRVNYAQNLGHIHGLEAIVCMATDGAMAVEGGNWQIFDGMLTSASAHIRLNTAVTQIERQPDASYIVRSKPADSAASLDAQEDSQHFDTVILAAPYQFSNISLSPPPLHTPSPIPYVSLHVTIFASPHLLSPTAFNLAPGTPAPQVILTTLPPSEHPGADPAGVGSAGFFSLSTLRAVQNPRFDPPRAELLYKVFSPAPVNSSFLAHVLGLPTPATSDAEMPVEEVSWIHRKVWHSYPYEFPRVTFEEIRLDEALWYTSGIESFISTMETSSLMGMNVARLVADTWEEEEREREGEAE</sequence>
<dbReference type="PANTHER" id="PTHR15944">
    <property type="entry name" value="FARNESYLCYSTEINE LYASE"/>
    <property type="match status" value="1"/>
</dbReference>
<dbReference type="Pfam" id="PF07156">
    <property type="entry name" value="Prenylcys_lyase"/>
    <property type="match status" value="1"/>
</dbReference>
<gene>
    <name evidence="9" type="ORF">LTR16_005487</name>
</gene>
<evidence type="ECO:0000256" key="3">
    <source>
        <dbReference type="ARBA" id="ARBA00022630"/>
    </source>
</evidence>
<evidence type="ECO:0000256" key="5">
    <source>
        <dbReference type="ARBA" id="ARBA00022827"/>
    </source>
</evidence>
<feature type="non-terminal residue" evidence="9">
    <location>
        <position position="1"/>
    </location>
</feature>
<feature type="non-terminal residue" evidence="9">
    <location>
        <position position="426"/>
    </location>
</feature>
<evidence type="ECO:0000256" key="2">
    <source>
        <dbReference type="ARBA" id="ARBA00009967"/>
    </source>
</evidence>